<keyword evidence="2" id="KW-0472">Membrane</keyword>
<reference evidence="3 4" key="1">
    <citation type="submission" date="2016-06" db="EMBL/GenBank/DDBJ databases">
        <title>Genome sequence of halotolerant plant growth promoting strain of Halomonas elongata HEK1 isolated from salterns of Rann of Kutch, Gujarat, India.</title>
        <authorList>
            <person name="Gaba S."/>
            <person name="Singh R.N."/>
            <person name="Abrol S."/>
            <person name="Kaushik R."/>
            <person name="Saxena A.K."/>
        </authorList>
    </citation>
    <scope>NUCLEOTIDE SEQUENCE [LARGE SCALE GENOMIC DNA]</scope>
    <source>
        <strain evidence="3 4">HEK1</strain>
    </source>
</reference>
<keyword evidence="2" id="KW-1133">Transmembrane helix</keyword>
<evidence type="ECO:0000256" key="2">
    <source>
        <dbReference type="SAM" id="Phobius"/>
    </source>
</evidence>
<evidence type="ECO:0000256" key="1">
    <source>
        <dbReference type="SAM" id="MobiDB-lite"/>
    </source>
</evidence>
<keyword evidence="2" id="KW-0812">Transmembrane</keyword>
<dbReference type="Proteomes" id="UP000092504">
    <property type="component" value="Unassembled WGS sequence"/>
</dbReference>
<dbReference type="AlphaFoldDB" id="A0A1B8NWG5"/>
<evidence type="ECO:0000313" key="3">
    <source>
        <dbReference type="EMBL" id="OBX34344.1"/>
    </source>
</evidence>
<dbReference type="EMBL" id="MAJD01000002">
    <property type="protein sequence ID" value="OBX34344.1"/>
    <property type="molecule type" value="Genomic_DNA"/>
</dbReference>
<feature type="transmembrane region" description="Helical" evidence="2">
    <location>
        <begin position="21"/>
        <end position="39"/>
    </location>
</feature>
<organism evidence="3 4">
    <name type="scientific">Halomonas elongata</name>
    <dbReference type="NCBI Taxonomy" id="2746"/>
    <lineage>
        <taxon>Bacteria</taxon>
        <taxon>Pseudomonadati</taxon>
        <taxon>Pseudomonadota</taxon>
        <taxon>Gammaproteobacteria</taxon>
        <taxon>Oceanospirillales</taxon>
        <taxon>Halomonadaceae</taxon>
        <taxon>Halomonas</taxon>
    </lineage>
</organism>
<protein>
    <submittedName>
        <fullName evidence="3">Uncharacterized protein</fullName>
    </submittedName>
</protein>
<comment type="caution">
    <text evidence="3">The sequence shown here is derived from an EMBL/GenBank/DDBJ whole genome shotgun (WGS) entry which is preliminary data.</text>
</comment>
<name>A0A1B8NWG5_HALEL</name>
<evidence type="ECO:0000313" key="4">
    <source>
        <dbReference type="Proteomes" id="UP000092504"/>
    </source>
</evidence>
<dbReference type="PATRIC" id="fig|2746.7.peg.3495"/>
<gene>
    <name evidence="3" type="ORF">A8U91_03397</name>
</gene>
<accession>A0A1B8NWG5</accession>
<proteinExistence type="predicted"/>
<sequence>MLDPGRCEDTTMTHRVRKTCWLWRYAVLAGLGMASSVAAEQRGPAIPEVFEQSASVHQVALTNEALDGIQGRYTPEWQVRRAGQVILWDERPGHDAGGVDRGGQAQLMEGAGNLQRNHTMSQRDNK</sequence>
<feature type="region of interest" description="Disordered" evidence="1">
    <location>
        <begin position="91"/>
        <end position="126"/>
    </location>
</feature>